<dbReference type="EMBL" id="LT670817">
    <property type="protein sequence ID" value="SHG87314.1"/>
    <property type="molecule type" value="Genomic_DNA"/>
</dbReference>
<accession>A0A1M5NCL7</accession>
<gene>
    <name evidence="2" type="ORF">SAMN05443248_2939</name>
</gene>
<dbReference type="RefSeq" id="WP_079601865.1">
    <property type="nucleotide sequence ID" value="NZ_LT670817.1"/>
</dbReference>
<keyword evidence="1" id="KW-0175">Coiled coil</keyword>
<evidence type="ECO:0000313" key="3">
    <source>
        <dbReference type="Proteomes" id="UP000189796"/>
    </source>
</evidence>
<organism evidence="2 3">
    <name type="scientific">Bradyrhizobium erythrophlei</name>
    <dbReference type="NCBI Taxonomy" id="1437360"/>
    <lineage>
        <taxon>Bacteria</taxon>
        <taxon>Pseudomonadati</taxon>
        <taxon>Pseudomonadota</taxon>
        <taxon>Alphaproteobacteria</taxon>
        <taxon>Hyphomicrobiales</taxon>
        <taxon>Nitrobacteraceae</taxon>
        <taxon>Bradyrhizobium</taxon>
    </lineage>
</organism>
<protein>
    <submittedName>
        <fullName evidence="2">Uncharacterized protein</fullName>
    </submittedName>
</protein>
<dbReference type="Proteomes" id="UP000189796">
    <property type="component" value="Chromosome I"/>
</dbReference>
<proteinExistence type="predicted"/>
<feature type="coiled-coil region" evidence="1">
    <location>
        <begin position="119"/>
        <end position="159"/>
    </location>
</feature>
<dbReference type="AlphaFoldDB" id="A0A1M5NCL7"/>
<sequence length="287" mass="31622">MNKPLTAAEASAGHNRPAVLTADMLKRDFAYLDTAVAEIKKLYNACPPVCEDTEDLEIMRSAVKRFAGGYKRVEAVRVEAKEPYLDACRITDSHFNTLKSILEGWQTDVEGRAHRFLKKVEAEERARREEEARATAEAARVAAEAARLAEQERVEAEQTRLAETFVGDAPPTAGYDDRASAARIEETTLRTTAIQKSADAMKAQQAATAKPADLARTRTGTGLSTLTEVWKFEIINVDDVDLSDPVLRSCIPATDIAAAIGRYVRTHKGDRPLKGVRIYSDTKPLMT</sequence>
<name>A0A1M5NCL7_9BRAD</name>
<evidence type="ECO:0000256" key="1">
    <source>
        <dbReference type="SAM" id="Coils"/>
    </source>
</evidence>
<reference evidence="2 3" key="1">
    <citation type="submission" date="2016-11" db="EMBL/GenBank/DDBJ databases">
        <authorList>
            <person name="Jaros S."/>
            <person name="Januszkiewicz K."/>
            <person name="Wedrychowicz H."/>
        </authorList>
    </citation>
    <scope>NUCLEOTIDE SEQUENCE [LARGE SCALE GENOMIC DNA]</scope>
    <source>
        <strain evidence="2 3">GAS138</strain>
    </source>
</reference>
<evidence type="ECO:0000313" key="2">
    <source>
        <dbReference type="EMBL" id="SHG87314.1"/>
    </source>
</evidence>